<evidence type="ECO:0000259" key="2">
    <source>
        <dbReference type="PROSITE" id="PS51704"/>
    </source>
</evidence>
<reference evidence="3 4" key="1">
    <citation type="submission" date="2019-02" db="EMBL/GenBank/DDBJ databases">
        <title>Deep-cultivation of Planctomycetes and their phenomic and genomic characterization uncovers novel biology.</title>
        <authorList>
            <person name="Wiegand S."/>
            <person name="Jogler M."/>
            <person name="Boedeker C."/>
            <person name="Pinto D."/>
            <person name="Vollmers J."/>
            <person name="Rivas-Marin E."/>
            <person name="Kohn T."/>
            <person name="Peeters S.H."/>
            <person name="Heuer A."/>
            <person name="Rast P."/>
            <person name="Oberbeckmann S."/>
            <person name="Bunk B."/>
            <person name="Jeske O."/>
            <person name="Meyerdierks A."/>
            <person name="Storesund J.E."/>
            <person name="Kallscheuer N."/>
            <person name="Luecker S."/>
            <person name="Lage O.M."/>
            <person name="Pohl T."/>
            <person name="Merkel B.J."/>
            <person name="Hornburger P."/>
            <person name="Mueller R.-W."/>
            <person name="Bruemmer F."/>
            <person name="Labrenz M."/>
            <person name="Spormann A.M."/>
            <person name="Op den Camp H."/>
            <person name="Overmann J."/>
            <person name="Amann R."/>
            <person name="Jetten M.S.M."/>
            <person name="Mascher T."/>
            <person name="Medema M.H."/>
            <person name="Devos D.P."/>
            <person name="Kaster A.-K."/>
            <person name="Ovreas L."/>
            <person name="Rohde M."/>
            <person name="Galperin M.Y."/>
            <person name="Jogler C."/>
        </authorList>
    </citation>
    <scope>NUCLEOTIDE SEQUENCE [LARGE SCALE GENOMIC DNA]</scope>
    <source>
        <strain evidence="3 4">KS4</strain>
    </source>
</reference>
<dbReference type="EMBL" id="CP036425">
    <property type="protein sequence ID" value="QDU34792.1"/>
    <property type="molecule type" value="Genomic_DNA"/>
</dbReference>
<proteinExistence type="predicted"/>
<feature type="domain" description="GP-PDE" evidence="2">
    <location>
        <begin position="38"/>
        <end position="285"/>
    </location>
</feature>
<gene>
    <name evidence="3" type="primary">ugpQ_3</name>
    <name evidence="3" type="ORF">KS4_28670</name>
</gene>
<dbReference type="PANTHER" id="PTHR46211:SF1">
    <property type="entry name" value="GLYCEROPHOSPHODIESTER PHOSPHODIESTERASE, CYTOPLASMIC"/>
    <property type="match status" value="1"/>
</dbReference>
<dbReference type="InterPro" id="IPR017946">
    <property type="entry name" value="PLC-like_Pdiesterase_TIM-brl"/>
</dbReference>
<sequence length="316" mass="35381">MEHPIKRVAMLFVMLAVCVAFVFVAFNLAEGQGGKHVPLIVGHRGASYDAPENTVASYKQAWEQGADAVETDVYVTKDGQLVCLHDNNLDRTGGVRMDVRNAELDAIKQVEVGSYKGEQYRGEKVPTLVEVLETVPEGKLLYVEIKKDQDVVRAVRLVKEDIEKVGIDPDQIRVISFEPVAVKSSKEQMPDVEAYLLIDFKQNEQTGMWWPTAEETIRMLKSCDANGVDMSVKHRVDQAYIDRIKDAGYSYHIWTVNSPHLARIYAEMGVDSITTDRPAFIRQAIEGEATKMIPLEPSMPAQGGDVPEMESQERVK</sequence>
<name>A0A517YX45_9BACT</name>
<dbReference type="GO" id="GO:0008889">
    <property type="term" value="F:glycerophosphodiester phosphodiesterase activity"/>
    <property type="evidence" value="ECO:0007669"/>
    <property type="project" value="UniProtKB-EC"/>
</dbReference>
<dbReference type="Pfam" id="PF03009">
    <property type="entry name" value="GDPD"/>
    <property type="match status" value="1"/>
</dbReference>
<dbReference type="PANTHER" id="PTHR46211">
    <property type="entry name" value="GLYCEROPHOSPHORYL DIESTER PHOSPHODIESTERASE"/>
    <property type="match status" value="1"/>
</dbReference>
<feature type="region of interest" description="Disordered" evidence="1">
    <location>
        <begin position="295"/>
        <end position="316"/>
    </location>
</feature>
<dbReference type="EC" id="3.1.4.46" evidence="3"/>
<dbReference type="KEGG" id="pcor:KS4_28670"/>
<dbReference type="RefSeq" id="WP_145079137.1">
    <property type="nucleotide sequence ID" value="NZ_CP036425.1"/>
</dbReference>
<dbReference type="SUPFAM" id="SSF51695">
    <property type="entry name" value="PLC-like phosphodiesterases"/>
    <property type="match status" value="1"/>
</dbReference>
<evidence type="ECO:0000313" key="4">
    <source>
        <dbReference type="Proteomes" id="UP000317369"/>
    </source>
</evidence>
<dbReference type="GO" id="GO:0006629">
    <property type="term" value="P:lipid metabolic process"/>
    <property type="evidence" value="ECO:0007669"/>
    <property type="project" value="InterPro"/>
</dbReference>
<dbReference type="InterPro" id="IPR030395">
    <property type="entry name" value="GP_PDE_dom"/>
</dbReference>
<keyword evidence="4" id="KW-1185">Reference proteome</keyword>
<organism evidence="3 4">
    <name type="scientific">Poriferisphaera corsica</name>
    <dbReference type="NCBI Taxonomy" id="2528020"/>
    <lineage>
        <taxon>Bacteria</taxon>
        <taxon>Pseudomonadati</taxon>
        <taxon>Planctomycetota</taxon>
        <taxon>Phycisphaerae</taxon>
        <taxon>Phycisphaerales</taxon>
        <taxon>Phycisphaeraceae</taxon>
        <taxon>Poriferisphaera</taxon>
    </lineage>
</organism>
<dbReference type="PROSITE" id="PS51704">
    <property type="entry name" value="GP_PDE"/>
    <property type="match status" value="1"/>
</dbReference>
<dbReference type="AlphaFoldDB" id="A0A517YX45"/>
<evidence type="ECO:0000313" key="3">
    <source>
        <dbReference type="EMBL" id="QDU34792.1"/>
    </source>
</evidence>
<keyword evidence="3" id="KW-0378">Hydrolase</keyword>
<dbReference type="CDD" id="cd08582">
    <property type="entry name" value="GDPD_like_2"/>
    <property type="match status" value="1"/>
</dbReference>
<dbReference type="Gene3D" id="3.20.20.190">
    <property type="entry name" value="Phosphatidylinositol (PI) phosphodiesterase"/>
    <property type="match status" value="1"/>
</dbReference>
<accession>A0A517YX45</accession>
<protein>
    <submittedName>
        <fullName evidence="3">Glycerophosphoryl diester phosphodiesterase</fullName>
        <ecNumber evidence="3">3.1.4.46</ecNumber>
    </submittedName>
</protein>
<evidence type="ECO:0000256" key="1">
    <source>
        <dbReference type="SAM" id="MobiDB-lite"/>
    </source>
</evidence>
<dbReference type="OrthoDB" id="238714at2"/>
<dbReference type="Proteomes" id="UP000317369">
    <property type="component" value="Chromosome"/>
</dbReference>